<dbReference type="RefSeq" id="WP_155092683.1">
    <property type="nucleotide sequence ID" value="NZ_WMJX01000025.1"/>
</dbReference>
<keyword evidence="4 6" id="KW-1133">Transmembrane helix</keyword>
<dbReference type="AlphaFoldDB" id="A0A6I3LK41"/>
<comment type="subcellular location">
    <subcellularLocation>
        <location evidence="1">Cell membrane</location>
        <topology evidence="1">Multi-pass membrane protein</topology>
    </subcellularLocation>
</comment>
<feature type="transmembrane region" description="Helical" evidence="6">
    <location>
        <begin position="20"/>
        <end position="41"/>
    </location>
</feature>
<evidence type="ECO:0000313" key="9">
    <source>
        <dbReference type="EMBL" id="MTG98663.1"/>
    </source>
</evidence>
<accession>A0A6I3LK41</accession>
<dbReference type="GO" id="GO:0022857">
    <property type="term" value="F:transmembrane transporter activity"/>
    <property type="evidence" value="ECO:0007669"/>
    <property type="project" value="TreeGrafter"/>
</dbReference>
<dbReference type="EMBL" id="WMJX01000025">
    <property type="protein sequence ID" value="MTG98663.1"/>
    <property type="molecule type" value="Genomic_DNA"/>
</dbReference>
<dbReference type="PANTHER" id="PTHR30572:SF18">
    <property type="entry name" value="ABC-TYPE MACROLIDE FAMILY EXPORT SYSTEM PERMEASE COMPONENT 2"/>
    <property type="match status" value="1"/>
</dbReference>
<dbReference type="GO" id="GO:0005886">
    <property type="term" value="C:plasma membrane"/>
    <property type="evidence" value="ECO:0007669"/>
    <property type="project" value="UniProtKB-SubCell"/>
</dbReference>
<evidence type="ECO:0000256" key="5">
    <source>
        <dbReference type="ARBA" id="ARBA00023136"/>
    </source>
</evidence>
<keyword evidence="10" id="KW-1185">Reference proteome</keyword>
<feature type="transmembrane region" description="Helical" evidence="6">
    <location>
        <begin position="751"/>
        <end position="774"/>
    </location>
</feature>
<feature type="transmembrane region" description="Helical" evidence="6">
    <location>
        <begin position="712"/>
        <end position="739"/>
    </location>
</feature>
<feature type="transmembrane region" description="Helical" evidence="6">
    <location>
        <begin position="417"/>
        <end position="437"/>
    </location>
</feature>
<dbReference type="Pfam" id="PF12704">
    <property type="entry name" value="MacB_PCD"/>
    <property type="match status" value="1"/>
</dbReference>
<organism evidence="9 10">
    <name type="scientific">Myroides albus</name>
    <dbReference type="NCBI Taxonomy" id="2562892"/>
    <lineage>
        <taxon>Bacteria</taxon>
        <taxon>Pseudomonadati</taxon>
        <taxon>Bacteroidota</taxon>
        <taxon>Flavobacteriia</taxon>
        <taxon>Flavobacteriales</taxon>
        <taxon>Flavobacteriaceae</taxon>
        <taxon>Myroides</taxon>
    </lineage>
</organism>
<evidence type="ECO:0000256" key="4">
    <source>
        <dbReference type="ARBA" id="ARBA00022989"/>
    </source>
</evidence>
<dbReference type="PANTHER" id="PTHR30572">
    <property type="entry name" value="MEMBRANE COMPONENT OF TRANSPORTER-RELATED"/>
    <property type="match status" value="1"/>
</dbReference>
<gene>
    <name evidence="9" type="ORF">GJV76_11075</name>
</gene>
<keyword evidence="5 6" id="KW-0472">Membrane</keyword>
<proteinExistence type="predicted"/>
<comment type="caution">
    <text evidence="9">The sequence shown here is derived from an EMBL/GenBank/DDBJ whole genome shotgun (WGS) entry which is preliminary data.</text>
</comment>
<dbReference type="Proteomes" id="UP000438760">
    <property type="component" value="Unassembled WGS sequence"/>
</dbReference>
<reference evidence="9 10" key="1">
    <citation type="submission" date="2019-11" db="EMBL/GenBank/DDBJ databases">
        <title>Genome of Strain BIT-d1.</title>
        <authorList>
            <person name="Yang Y."/>
        </authorList>
    </citation>
    <scope>NUCLEOTIDE SEQUENCE [LARGE SCALE GENOMIC DNA]</scope>
    <source>
        <strain evidence="9 10">BIT-d1</strain>
    </source>
</reference>
<evidence type="ECO:0000256" key="2">
    <source>
        <dbReference type="ARBA" id="ARBA00022475"/>
    </source>
</evidence>
<evidence type="ECO:0000313" key="10">
    <source>
        <dbReference type="Proteomes" id="UP000438760"/>
    </source>
</evidence>
<feature type="domain" description="ABC3 transporter permease C-terminal" evidence="7">
    <location>
        <begin position="675"/>
        <end position="781"/>
    </location>
</feature>
<feature type="domain" description="MacB-like periplasmic core" evidence="8">
    <location>
        <begin position="23"/>
        <end position="219"/>
    </location>
</feature>
<dbReference type="Pfam" id="PF02687">
    <property type="entry name" value="FtsX"/>
    <property type="match status" value="2"/>
</dbReference>
<evidence type="ECO:0000256" key="1">
    <source>
        <dbReference type="ARBA" id="ARBA00004651"/>
    </source>
</evidence>
<dbReference type="InterPro" id="IPR003838">
    <property type="entry name" value="ABC3_permease_C"/>
</dbReference>
<keyword evidence="2" id="KW-1003">Cell membrane</keyword>
<feature type="transmembrane region" description="Helical" evidence="6">
    <location>
        <begin position="669"/>
        <end position="692"/>
    </location>
</feature>
<feature type="domain" description="ABC3 transporter permease C-terminal" evidence="7">
    <location>
        <begin position="286"/>
        <end position="399"/>
    </location>
</feature>
<feature type="transmembrane region" description="Helical" evidence="6">
    <location>
        <begin position="373"/>
        <end position="396"/>
    </location>
</feature>
<protein>
    <submittedName>
        <fullName evidence="9">FtsX-like permease family protein</fullName>
    </submittedName>
</protein>
<keyword evidence="3 6" id="KW-0812">Transmembrane</keyword>
<evidence type="ECO:0000259" key="7">
    <source>
        <dbReference type="Pfam" id="PF02687"/>
    </source>
</evidence>
<dbReference type="OrthoDB" id="8740261at2"/>
<name>A0A6I3LK41_9FLAO</name>
<feature type="transmembrane region" description="Helical" evidence="6">
    <location>
        <begin position="281"/>
        <end position="300"/>
    </location>
</feature>
<dbReference type="InterPro" id="IPR025857">
    <property type="entry name" value="MacB_PCD"/>
</dbReference>
<sequence>MLQNWLKLYIAFINKSRYFFLWNILGLALGISAVVLGTIHYQDEYGYNRWIPEVDKIYEVNIDVGTEANSIYIPAGVGPSLQQNSLVDNYCYFAVEYLEFYAASTLSNRVQKGILNTQRSFFDFVPFDFVYGRADEVFQDDYSIAISNEVAQFFFGDKNPIGDTLSLAHQPYIVRGVYQLNKNVTIRPQVVLANMEWHKEESKSLWQENIGGLLVKMKHEGDTLLVSRYLADTFKQQKRANKFFDEGEDVSVSLSSFREGRFVSKQTALLEGKTKHDTVNLITACSILIFILSILNYIILNQTSVLIRAKEFSIRKIVGASKFQLVFQIVFETLLNLILSLLVTLVFIEISLPVYNQFLHKTLLFSFVESFDIIAIISVVVIVLGGFIPAIYANYITRKHIVNKVQGSLLISMKWRMCLVVLQLIIAFFFMIGALIIHSQVEYVKRQPLGFEYEEVLQVKLYTQQIRRKFYKGEKIIDQIKEIKGVDGVALSTLSFKSKSMSSNHIAYFGQQLVSDFVLEGVDDEYLTLIGSRVLAKEVDIPSEVSTVVVNQKFVQKMGVPIEEVIGEVISFEGVTYVIESVIADFYNSGFEQRVKPTIFFKWRDIEFLPYMIESLSIKIDKDESEETMERILAYWIVNVDVEYPFEVMTIKDHIAFTYERVISQRNMFVLWNLAVVLISLFGLYATLSFVLEQKMKELVIRKVLGASTRTLLIQLIFPFIIAVFISFCIAAVPTFLLMDKWLQRFVYKEGISFMPFVISFLVLLFIVTAILLLKVLKALNFKVINYLKHE</sequence>
<feature type="transmembrane region" description="Helical" evidence="6">
    <location>
        <begin position="325"/>
        <end position="348"/>
    </location>
</feature>
<evidence type="ECO:0000256" key="6">
    <source>
        <dbReference type="SAM" id="Phobius"/>
    </source>
</evidence>
<evidence type="ECO:0000259" key="8">
    <source>
        <dbReference type="Pfam" id="PF12704"/>
    </source>
</evidence>
<evidence type="ECO:0000256" key="3">
    <source>
        <dbReference type="ARBA" id="ARBA00022692"/>
    </source>
</evidence>
<dbReference type="InterPro" id="IPR050250">
    <property type="entry name" value="Macrolide_Exporter_MacB"/>
</dbReference>